<accession>A0ABM7I6F3</accession>
<evidence type="ECO:0000259" key="1">
    <source>
        <dbReference type="Pfam" id="PF12728"/>
    </source>
</evidence>
<evidence type="ECO:0000313" key="3">
    <source>
        <dbReference type="Proteomes" id="UP000465622"/>
    </source>
</evidence>
<name>A0ABM7I6F3_MYCME</name>
<dbReference type="InterPro" id="IPR041657">
    <property type="entry name" value="HTH_17"/>
</dbReference>
<dbReference type="InterPro" id="IPR009061">
    <property type="entry name" value="DNA-bd_dom_put_sf"/>
</dbReference>
<reference evidence="2 3" key="1">
    <citation type="journal article" date="2019" name="Emerg. Microbes Infect.">
        <title>Comprehensive subspecies identification of 175 nontuberculous mycobacteria species based on 7547 genomic profiles.</title>
        <authorList>
            <person name="Matsumoto Y."/>
            <person name="Kinjo T."/>
            <person name="Motooka D."/>
            <person name="Nabeya D."/>
            <person name="Jung N."/>
            <person name="Uechi K."/>
            <person name="Horii T."/>
            <person name="Iida T."/>
            <person name="Fujita J."/>
            <person name="Nakamura S."/>
        </authorList>
    </citation>
    <scope>NUCLEOTIDE SEQUENCE [LARGE SCALE GENOMIC DNA]</scope>
    <source>
        <strain evidence="2 3">JCM 12375</strain>
    </source>
</reference>
<dbReference type="Pfam" id="PF12728">
    <property type="entry name" value="HTH_17"/>
    <property type="match status" value="1"/>
</dbReference>
<feature type="domain" description="Helix-turn-helix" evidence="1">
    <location>
        <begin position="19"/>
        <end position="69"/>
    </location>
</feature>
<keyword evidence="3" id="KW-1185">Reference proteome</keyword>
<sequence>MAVPVPLTLETIMSTKDTLTSAEAAEMLGVSPSTLATYRYRGTSPKYTRIGHRTVVYSRRDVERYIKARDAAKAWRDKTR</sequence>
<organism evidence="2 3">
    <name type="scientific">Mycolicibacterium mageritense</name>
    <name type="common">Mycobacterium mageritense</name>
    <dbReference type="NCBI Taxonomy" id="53462"/>
    <lineage>
        <taxon>Bacteria</taxon>
        <taxon>Bacillati</taxon>
        <taxon>Actinomycetota</taxon>
        <taxon>Actinomycetes</taxon>
        <taxon>Mycobacteriales</taxon>
        <taxon>Mycobacteriaceae</taxon>
        <taxon>Mycolicibacterium</taxon>
    </lineage>
</organism>
<evidence type="ECO:0000313" key="2">
    <source>
        <dbReference type="EMBL" id="BBX38524.1"/>
    </source>
</evidence>
<gene>
    <name evidence="2" type="ORF">MMAGJ_78060</name>
</gene>
<dbReference type="RefSeq" id="WP_036436370.1">
    <property type="nucleotide sequence ID" value="NZ_AP022567.1"/>
</dbReference>
<protein>
    <recommendedName>
        <fullName evidence="1">Helix-turn-helix domain-containing protein</fullName>
    </recommendedName>
</protein>
<dbReference type="Proteomes" id="UP000465622">
    <property type="component" value="Chromosome"/>
</dbReference>
<dbReference type="SUPFAM" id="SSF46955">
    <property type="entry name" value="Putative DNA-binding domain"/>
    <property type="match status" value="1"/>
</dbReference>
<proteinExistence type="predicted"/>
<dbReference type="Gene3D" id="1.10.1660.10">
    <property type="match status" value="1"/>
</dbReference>
<dbReference type="EMBL" id="AP022567">
    <property type="protein sequence ID" value="BBX38524.1"/>
    <property type="molecule type" value="Genomic_DNA"/>
</dbReference>